<reference evidence="2" key="2">
    <citation type="submission" date="2023-02" db="EMBL/GenBank/DDBJ databases">
        <authorList>
            <person name="Swenson N.G."/>
            <person name="Wegrzyn J.L."/>
            <person name="Mcevoy S.L."/>
        </authorList>
    </citation>
    <scope>NUCLEOTIDE SEQUENCE</scope>
    <source>
        <strain evidence="2">91603</strain>
        <tissue evidence="2">Leaf</tissue>
    </source>
</reference>
<accession>A0AAD5J029</accession>
<keyword evidence="3" id="KW-1185">Reference proteome</keyword>
<name>A0AAD5J029_ACENE</name>
<dbReference type="AlphaFoldDB" id="A0AAD5J029"/>
<dbReference type="Proteomes" id="UP001064489">
    <property type="component" value="Chromosome 4"/>
</dbReference>
<evidence type="ECO:0000259" key="1">
    <source>
        <dbReference type="Pfam" id="PF07727"/>
    </source>
</evidence>
<dbReference type="Pfam" id="PF07727">
    <property type="entry name" value="RVT_2"/>
    <property type="match status" value="1"/>
</dbReference>
<evidence type="ECO:0000313" key="3">
    <source>
        <dbReference type="Proteomes" id="UP001064489"/>
    </source>
</evidence>
<gene>
    <name evidence="2" type="ORF">LWI28_013592</name>
</gene>
<reference evidence="2" key="1">
    <citation type="journal article" date="2022" name="Plant J.">
        <title>Strategies of tolerance reflected in two North American maple genomes.</title>
        <authorList>
            <person name="McEvoy S.L."/>
            <person name="Sezen U.U."/>
            <person name="Trouern-Trend A."/>
            <person name="McMahon S.M."/>
            <person name="Schaberg P.G."/>
            <person name="Yang J."/>
            <person name="Wegrzyn J.L."/>
            <person name="Swenson N.G."/>
        </authorList>
    </citation>
    <scope>NUCLEOTIDE SEQUENCE</scope>
    <source>
        <strain evidence="2">91603</strain>
    </source>
</reference>
<evidence type="ECO:0000313" key="2">
    <source>
        <dbReference type="EMBL" id="KAI9181304.1"/>
    </source>
</evidence>
<organism evidence="2 3">
    <name type="scientific">Acer negundo</name>
    <name type="common">Box elder</name>
    <dbReference type="NCBI Taxonomy" id="4023"/>
    <lineage>
        <taxon>Eukaryota</taxon>
        <taxon>Viridiplantae</taxon>
        <taxon>Streptophyta</taxon>
        <taxon>Embryophyta</taxon>
        <taxon>Tracheophyta</taxon>
        <taxon>Spermatophyta</taxon>
        <taxon>Magnoliopsida</taxon>
        <taxon>eudicotyledons</taxon>
        <taxon>Gunneridae</taxon>
        <taxon>Pentapetalae</taxon>
        <taxon>rosids</taxon>
        <taxon>malvids</taxon>
        <taxon>Sapindales</taxon>
        <taxon>Sapindaceae</taxon>
        <taxon>Hippocastanoideae</taxon>
        <taxon>Acereae</taxon>
        <taxon>Acer</taxon>
    </lineage>
</organism>
<dbReference type="EMBL" id="JAJSOW010000101">
    <property type="protein sequence ID" value="KAI9181304.1"/>
    <property type="molecule type" value="Genomic_DNA"/>
</dbReference>
<proteinExistence type="predicted"/>
<comment type="caution">
    <text evidence="2">The sequence shown here is derived from an EMBL/GenBank/DDBJ whole genome shotgun (WGS) entry which is preliminary data.</text>
</comment>
<sequence length="139" mass="16251">MDVKSVFLNGFLEEEVYVEQPSGYVKKGEEHKVSRLRKVLYGQKQAPRAWYGQIDSFFLKNGFKRCPYEHALYTKEVESGNFHISFLYVDDLMFTGNSVIMGGNFKMSMMNEFEMIDMRLLHYFFGIEVKQTNEGIVIS</sequence>
<dbReference type="InterPro" id="IPR013103">
    <property type="entry name" value="RVT_2"/>
</dbReference>
<feature type="domain" description="Reverse transcriptase Ty1/copia-type" evidence="1">
    <location>
        <begin position="1"/>
        <end position="138"/>
    </location>
</feature>
<protein>
    <recommendedName>
        <fullName evidence="1">Reverse transcriptase Ty1/copia-type domain-containing protein</fullName>
    </recommendedName>
</protein>